<keyword evidence="2" id="KW-1185">Reference proteome</keyword>
<accession>A0ABS8Y1N6</accession>
<organism evidence="1 2">
    <name type="scientific">Pelomonas cellulosilytica</name>
    <dbReference type="NCBI Taxonomy" id="2906762"/>
    <lineage>
        <taxon>Bacteria</taxon>
        <taxon>Pseudomonadati</taxon>
        <taxon>Pseudomonadota</taxon>
        <taxon>Betaproteobacteria</taxon>
        <taxon>Burkholderiales</taxon>
        <taxon>Sphaerotilaceae</taxon>
        <taxon>Roseateles</taxon>
    </lineage>
</organism>
<evidence type="ECO:0000313" key="2">
    <source>
        <dbReference type="Proteomes" id="UP001200741"/>
    </source>
</evidence>
<dbReference type="Proteomes" id="UP001200741">
    <property type="component" value="Unassembled WGS sequence"/>
</dbReference>
<proteinExistence type="predicted"/>
<dbReference type="PROSITE" id="PS51318">
    <property type="entry name" value="TAT"/>
    <property type="match status" value="1"/>
</dbReference>
<dbReference type="InterPro" id="IPR019546">
    <property type="entry name" value="TAT_signal_bac_arc"/>
</dbReference>
<gene>
    <name evidence="1" type="ORF">LXT13_20770</name>
</gene>
<dbReference type="Pfam" id="PF13618">
    <property type="entry name" value="Gluconate_2-dh3"/>
    <property type="match status" value="1"/>
</dbReference>
<dbReference type="InterPro" id="IPR006311">
    <property type="entry name" value="TAT_signal"/>
</dbReference>
<dbReference type="RefSeq" id="WP_233373958.1">
    <property type="nucleotide sequence ID" value="NZ_JAJTWU010000008.1"/>
</dbReference>
<sequence>MKPTPGGTLKDKSDVVAPRRGFLKSVAAAGVALPLVPGRSEAADSAASQPVALPAPAAGYVCLSQDEAAFVEAIVNVMCPADEYTPNGVDCGLAVYIDRQLAGDFGRGARRYMRGPWHAGKPEHGYQSPLPPEQFFKLGLAAADAACEVAHGKPFDQLEPAQADTFLKRLAVGEITDPSLNMASWFNEIVLPLFNQACFADPIYGGNNDKIFWRLIGYPGLPATNTINMVQYRGKPFPGAKDPKSIADFS</sequence>
<reference evidence="1 2" key="1">
    <citation type="submission" date="2021-12" db="EMBL/GenBank/DDBJ databases">
        <title>Genome seq of P8.</title>
        <authorList>
            <person name="Seo T."/>
        </authorList>
    </citation>
    <scope>NUCLEOTIDE SEQUENCE [LARGE SCALE GENOMIC DNA]</scope>
    <source>
        <strain evidence="1 2">P8</strain>
    </source>
</reference>
<dbReference type="InterPro" id="IPR027056">
    <property type="entry name" value="Gluconate_2DH_su3"/>
</dbReference>
<dbReference type="NCBIfam" id="TIGR01409">
    <property type="entry name" value="TAT_signal_seq"/>
    <property type="match status" value="1"/>
</dbReference>
<dbReference type="EMBL" id="JAJTWU010000008">
    <property type="protein sequence ID" value="MCE4556836.1"/>
    <property type="molecule type" value="Genomic_DNA"/>
</dbReference>
<protein>
    <submittedName>
        <fullName evidence="1">Gluconate 2-dehydrogenase subunit 3 family protein</fullName>
    </submittedName>
</protein>
<comment type="caution">
    <text evidence="1">The sequence shown here is derived from an EMBL/GenBank/DDBJ whole genome shotgun (WGS) entry which is preliminary data.</text>
</comment>
<name>A0ABS8Y1N6_9BURK</name>
<evidence type="ECO:0000313" key="1">
    <source>
        <dbReference type="EMBL" id="MCE4556836.1"/>
    </source>
</evidence>